<feature type="compositionally biased region" description="Polar residues" evidence="2">
    <location>
        <begin position="86"/>
        <end position="108"/>
    </location>
</feature>
<feature type="transmembrane region" description="Helical" evidence="3">
    <location>
        <begin position="954"/>
        <end position="976"/>
    </location>
</feature>
<keyword evidence="3" id="KW-0812">Transmembrane</keyword>
<reference evidence="5" key="1">
    <citation type="submission" date="2019-08" db="EMBL/GenBank/DDBJ databases">
        <title>The improved chromosome-level genome for the pearl oyster Pinctada fucata martensii using PacBio sequencing and Hi-C.</title>
        <authorList>
            <person name="Zheng Z."/>
        </authorList>
    </citation>
    <scope>NUCLEOTIDE SEQUENCE</scope>
    <source>
        <strain evidence="5">ZZ-2019</strain>
        <tissue evidence="5">Adductor muscle</tissue>
    </source>
</reference>
<proteinExistence type="predicted"/>
<keyword evidence="3" id="KW-1133">Transmembrane helix</keyword>
<evidence type="ECO:0000313" key="5">
    <source>
        <dbReference type="EMBL" id="KAK3097873.1"/>
    </source>
</evidence>
<keyword evidence="1" id="KW-0175">Coiled coil</keyword>
<name>A0AA89BVN2_PINIB</name>
<evidence type="ECO:0000256" key="2">
    <source>
        <dbReference type="SAM" id="MobiDB-lite"/>
    </source>
</evidence>
<dbReference type="PANTHER" id="PTHR33223:SF6">
    <property type="entry name" value="CCHC-TYPE DOMAIN-CONTAINING PROTEIN"/>
    <property type="match status" value="1"/>
</dbReference>
<feature type="compositionally biased region" description="Low complexity" evidence="2">
    <location>
        <begin position="18"/>
        <end position="28"/>
    </location>
</feature>
<evidence type="ECO:0000259" key="4">
    <source>
        <dbReference type="Pfam" id="PF03732"/>
    </source>
</evidence>
<feature type="region of interest" description="Disordered" evidence="2">
    <location>
        <begin position="1"/>
        <end position="28"/>
    </location>
</feature>
<feature type="compositionally biased region" description="Polar residues" evidence="2">
    <location>
        <begin position="126"/>
        <end position="140"/>
    </location>
</feature>
<keyword evidence="3" id="KW-0472">Membrane</keyword>
<dbReference type="Proteomes" id="UP001186944">
    <property type="component" value="Unassembled WGS sequence"/>
</dbReference>
<protein>
    <recommendedName>
        <fullName evidence="4">Retrotransposon gag domain-containing protein</fullName>
    </recommendedName>
</protein>
<organism evidence="5 6">
    <name type="scientific">Pinctada imbricata</name>
    <name type="common">Atlantic pearl-oyster</name>
    <name type="synonym">Pinctada martensii</name>
    <dbReference type="NCBI Taxonomy" id="66713"/>
    <lineage>
        <taxon>Eukaryota</taxon>
        <taxon>Metazoa</taxon>
        <taxon>Spiralia</taxon>
        <taxon>Lophotrochozoa</taxon>
        <taxon>Mollusca</taxon>
        <taxon>Bivalvia</taxon>
        <taxon>Autobranchia</taxon>
        <taxon>Pteriomorphia</taxon>
        <taxon>Pterioida</taxon>
        <taxon>Pterioidea</taxon>
        <taxon>Pteriidae</taxon>
        <taxon>Pinctada</taxon>
    </lineage>
</organism>
<evidence type="ECO:0000256" key="3">
    <source>
        <dbReference type="SAM" id="Phobius"/>
    </source>
</evidence>
<evidence type="ECO:0000313" key="6">
    <source>
        <dbReference type="Proteomes" id="UP001186944"/>
    </source>
</evidence>
<dbReference type="AlphaFoldDB" id="A0AA89BVN2"/>
<feature type="domain" description="Retrotransposon gag" evidence="4">
    <location>
        <begin position="195"/>
        <end position="280"/>
    </location>
</feature>
<sequence>MSYWLRSMPTPQNQSEEQTQAQGTGNTTTGTLTIEAVQQLLAEQLQIQQQQFEVKLQQQQQQHEQQLANLQQQIHQNMAPDPPSSQPATSQTQDGSQPAGSGTQSGEQLPNHILPPPPPPQVAYAQATQSTNHPQSTAPSNAVVAPEEAPPTFQYKPHVQLRRFSGKQSAVTWWCQFMAYISLHRMPVRDAIQSLHFYLEGAAETWFHALDPIFKSSLETLKAAFMARFCSSSKLNLKMMDVRQSETETVEEYFHRVTSSLADRPIDEDWLIHSLVTGLKQAIKKPVVQADPQTLEQLRNEAIKAEMAEKLAGGSGHYITTSERSEQSKLDTILDKINSIDVAAVQKNRDPCGNCGKTWGNWYTLTLLATVTLVLVTSGAEGRVKDTVDVIDRVNYGTVFKREQDMLISREFWLHTFHIPLPKRFKVSRIPTCLDSCNETGCRVEYMCQMLQVLVTQLHGLHQGVLSNFNETMKTIRRLIPESRFGKDRNLRSLLPFIGQLSRGLFGTATMDDVNIMAGHINEIAKRTNGLVKAIEEHGKHLSSFISIADKRMTNLMSGIKANNKQISGLARVVNLKLINLQYTILNISDFILNQVENANVLRKRFTVLELAVQDLVKGRITPHLIDRPTLTKVLRHLHSHIRKSFKQFYLTHIDPNYYYANAKFVYARRGSQLYVTVKFPLSSLNKPLNLYKVISLPVPVKNNSSLTMHATQLHSLPDYFAITPHHDHYLQLSSKDLVNCQHDSVILCDMNLALTPITVPDCTMALFSNNPVQIKKLCDFRFTQSLLRPNIIELTATSALVYNSDNLVLNCPKEQKIVPGCNFCVVHIPCRCSLSTKTLFFLPRLVDCYNSSETMTMVHPVNLALLQEFFDETKLMNIFGDTTFTKPINLSVPEFQFYNHSFSSIVANDQKAHLSLKKIAKAVKNDQKIFKTLSEPLLDGVISISADWPDLNAILAFSSLGAATLALFLCTFMFCKMRKMATALYILQQVQTVTSSTVPSFIYRNEEKAQVKAVFGLKTRNPTLLLRIM</sequence>
<feature type="coiled-coil region" evidence="1">
    <location>
        <begin position="42"/>
        <end position="76"/>
    </location>
</feature>
<dbReference type="EMBL" id="VSWD01000007">
    <property type="protein sequence ID" value="KAK3097873.1"/>
    <property type="molecule type" value="Genomic_DNA"/>
</dbReference>
<evidence type="ECO:0000256" key="1">
    <source>
        <dbReference type="SAM" id="Coils"/>
    </source>
</evidence>
<dbReference type="InterPro" id="IPR005162">
    <property type="entry name" value="Retrotrans_gag_dom"/>
</dbReference>
<comment type="caution">
    <text evidence="5">The sequence shown here is derived from an EMBL/GenBank/DDBJ whole genome shotgun (WGS) entry which is preliminary data.</text>
</comment>
<gene>
    <name evidence="5" type="ORF">FSP39_014042</name>
</gene>
<feature type="region of interest" description="Disordered" evidence="2">
    <location>
        <begin position="77"/>
        <end position="145"/>
    </location>
</feature>
<keyword evidence="6" id="KW-1185">Reference proteome</keyword>
<dbReference type="Pfam" id="PF03732">
    <property type="entry name" value="Retrotrans_gag"/>
    <property type="match status" value="1"/>
</dbReference>
<dbReference type="PANTHER" id="PTHR33223">
    <property type="entry name" value="CCHC-TYPE DOMAIN-CONTAINING PROTEIN"/>
    <property type="match status" value="1"/>
</dbReference>
<accession>A0AA89BVN2</accession>